<reference evidence="2" key="1">
    <citation type="journal article" date="2019" name="Sci. Rep.">
        <title>Draft genome of Tanacetum cinerariifolium, the natural source of mosquito coil.</title>
        <authorList>
            <person name="Yamashiro T."/>
            <person name="Shiraishi A."/>
            <person name="Satake H."/>
            <person name="Nakayama K."/>
        </authorList>
    </citation>
    <scope>NUCLEOTIDE SEQUENCE</scope>
</reference>
<dbReference type="PANTHER" id="PTHR11439:SF524">
    <property type="entry name" value="RNA-DIRECTED DNA POLYMERASE, PROTEIN KINASE RLK-PELLE-DLSV FAMILY"/>
    <property type="match status" value="1"/>
</dbReference>
<evidence type="ECO:0000313" key="2">
    <source>
        <dbReference type="EMBL" id="GEY72373.1"/>
    </source>
</evidence>
<comment type="caution">
    <text evidence="2">The sequence shown here is derived from an EMBL/GenBank/DDBJ whole genome shotgun (WGS) entry which is preliminary data.</text>
</comment>
<organism evidence="2">
    <name type="scientific">Tanacetum cinerariifolium</name>
    <name type="common">Dalmatian daisy</name>
    <name type="synonym">Chrysanthemum cinerariifolium</name>
    <dbReference type="NCBI Taxonomy" id="118510"/>
    <lineage>
        <taxon>Eukaryota</taxon>
        <taxon>Viridiplantae</taxon>
        <taxon>Streptophyta</taxon>
        <taxon>Embryophyta</taxon>
        <taxon>Tracheophyta</taxon>
        <taxon>Spermatophyta</taxon>
        <taxon>Magnoliopsida</taxon>
        <taxon>eudicotyledons</taxon>
        <taxon>Gunneridae</taxon>
        <taxon>Pentapetalae</taxon>
        <taxon>asterids</taxon>
        <taxon>campanulids</taxon>
        <taxon>Asterales</taxon>
        <taxon>Asteraceae</taxon>
        <taxon>Asteroideae</taxon>
        <taxon>Anthemideae</taxon>
        <taxon>Anthemidinae</taxon>
        <taxon>Tanacetum</taxon>
    </lineage>
</organism>
<dbReference type="CDD" id="cd09272">
    <property type="entry name" value="RNase_HI_RT_Ty1"/>
    <property type="match status" value="1"/>
</dbReference>
<accession>A0A699HZQ6</accession>
<sequence length="274" mass="31428">MYDEYNALVKNDTWVLLPRPTIVNLVRSMWLFKHKFHANKTLSRYKAHLVANGSNQQFSIDFDETFSPVIKPATIRTVFSLAVSRKWLVHQLDVKNAFVNDDLLEPIYMYQPSGLFLSQWKYAIQLLEHAHMPNCNPSRTLADIESKMGPEGVPVQDPTLYRSLAAQHTLSSSSVEVEYKGVANFVVDTAWLHNLLRELHSPLSSATFVYYDNVSAIYLSVNPVQQQRTKHIEIDMHFVCDIVTADQVRVLHVPSRLSLSVRRHLHKRTAFGLV</sequence>
<feature type="domain" description="Reverse transcriptase Ty1/copia-type" evidence="1">
    <location>
        <begin position="11"/>
        <end position="116"/>
    </location>
</feature>
<dbReference type="AlphaFoldDB" id="A0A699HZQ6"/>
<evidence type="ECO:0000259" key="1">
    <source>
        <dbReference type="Pfam" id="PF07727"/>
    </source>
</evidence>
<dbReference type="PANTHER" id="PTHR11439">
    <property type="entry name" value="GAG-POL-RELATED RETROTRANSPOSON"/>
    <property type="match status" value="1"/>
</dbReference>
<name>A0A699HZQ6_TANCI</name>
<protein>
    <submittedName>
        <fullName evidence="2">Ribonuclease H-like domain-containing protein</fullName>
    </submittedName>
</protein>
<dbReference type="EMBL" id="BKCJ010203598">
    <property type="protein sequence ID" value="GEY72373.1"/>
    <property type="molecule type" value="Genomic_DNA"/>
</dbReference>
<dbReference type="Pfam" id="PF07727">
    <property type="entry name" value="RVT_2"/>
    <property type="match status" value="1"/>
</dbReference>
<proteinExistence type="predicted"/>
<dbReference type="InterPro" id="IPR013103">
    <property type="entry name" value="RVT_2"/>
</dbReference>
<gene>
    <name evidence="2" type="ORF">Tci_444347</name>
</gene>